<name>A0ABW1GNA9_9ACTN</name>
<dbReference type="Gene3D" id="3.30.565.10">
    <property type="entry name" value="Histidine kinase-like ATPase, C-terminal domain"/>
    <property type="match status" value="1"/>
</dbReference>
<protein>
    <submittedName>
        <fullName evidence="1">ATP-binding protein</fullName>
    </submittedName>
</protein>
<proteinExistence type="predicted"/>
<organism evidence="1 2">
    <name type="scientific">Streptomyces pulveraceus</name>
    <dbReference type="NCBI Taxonomy" id="68258"/>
    <lineage>
        <taxon>Bacteria</taxon>
        <taxon>Bacillati</taxon>
        <taxon>Actinomycetota</taxon>
        <taxon>Actinomycetes</taxon>
        <taxon>Kitasatosporales</taxon>
        <taxon>Streptomycetaceae</taxon>
        <taxon>Streptomyces</taxon>
    </lineage>
</organism>
<gene>
    <name evidence="1" type="ORF">ACFP1B_16105</name>
</gene>
<dbReference type="Proteomes" id="UP001596200">
    <property type="component" value="Unassembled WGS sequence"/>
</dbReference>
<evidence type="ECO:0000313" key="1">
    <source>
        <dbReference type="EMBL" id="MFC5914929.1"/>
    </source>
</evidence>
<dbReference type="GO" id="GO:0005524">
    <property type="term" value="F:ATP binding"/>
    <property type="evidence" value="ECO:0007669"/>
    <property type="project" value="UniProtKB-KW"/>
</dbReference>
<dbReference type="PANTHER" id="PTHR35526">
    <property type="entry name" value="ANTI-SIGMA-F FACTOR RSBW-RELATED"/>
    <property type="match status" value="1"/>
</dbReference>
<sequence>MMCPQAPYRPENVRFFDQLSLAPVDSAASVSRRFLRLALSKWQAASIEDDALLIGSELVTNAVAATGMLAGDLAWAELGELNVCHMRLVGLEDSVVIEAWDASDELPTLKHVGDDAEHGRGLLLVQQLAKRWGFYRVEGGKVAWAELEVRPPRSTARPERRNAGCSAVGPVIQPDIGDLPCALTGLERV</sequence>
<dbReference type="CDD" id="cd16936">
    <property type="entry name" value="HATPase_RsbW-like"/>
    <property type="match status" value="1"/>
</dbReference>
<dbReference type="InterPro" id="IPR036890">
    <property type="entry name" value="HATPase_C_sf"/>
</dbReference>
<evidence type="ECO:0000313" key="2">
    <source>
        <dbReference type="Proteomes" id="UP001596200"/>
    </source>
</evidence>
<keyword evidence="1" id="KW-0547">Nucleotide-binding</keyword>
<comment type="caution">
    <text evidence="1">The sequence shown here is derived from an EMBL/GenBank/DDBJ whole genome shotgun (WGS) entry which is preliminary data.</text>
</comment>
<accession>A0ABW1GNA9</accession>
<dbReference type="RefSeq" id="WP_344514684.1">
    <property type="nucleotide sequence ID" value="NZ_BAAATU010000030.1"/>
</dbReference>
<dbReference type="PANTHER" id="PTHR35526:SF3">
    <property type="entry name" value="ANTI-SIGMA-F FACTOR RSBW"/>
    <property type="match status" value="1"/>
</dbReference>
<keyword evidence="2" id="KW-1185">Reference proteome</keyword>
<keyword evidence="1" id="KW-0067">ATP-binding</keyword>
<reference evidence="2" key="1">
    <citation type="journal article" date="2019" name="Int. J. Syst. Evol. Microbiol.">
        <title>The Global Catalogue of Microorganisms (GCM) 10K type strain sequencing project: providing services to taxonomists for standard genome sequencing and annotation.</title>
        <authorList>
            <consortium name="The Broad Institute Genomics Platform"/>
            <consortium name="The Broad Institute Genome Sequencing Center for Infectious Disease"/>
            <person name="Wu L."/>
            <person name="Ma J."/>
        </authorList>
    </citation>
    <scope>NUCLEOTIDE SEQUENCE [LARGE SCALE GENOMIC DNA]</scope>
    <source>
        <strain evidence="2">JCM 4147</strain>
    </source>
</reference>
<dbReference type="EMBL" id="JBHSPU010000015">
    <property type="protein sequence ID" value="MFC5914929.1"/>
    <property type="molecule type" value="Genomic_DNA"/>
</dbReference>
<dbReference type="InterPro" id="IPR050267">
    <property type="entry name" value="Anti-sigma-factor_SerPK"/>
</dbReference>